<dbReference type="Proteomes" id="UP001154312">
    <property type="component" value="Unassembled WGS sequence"/>
</dbReference>
<comment type="caution">
    <text evidence="2">The sequence shown here is derived from an EMBL/GenBank/DDBJ whole genome shotgun (WGS) entry which is preliminary data.</text>
</comment>
<proteinExistence type="predicted"/>
<keyword evidence="1" id="KW-0812">Transmembrane</keyword>
<dbReference type="RefSeq" id="WP_277442040.1">
    <property type="nucleotide sequence ID" value="NZ_JAKOAV010000001.1"/>
</dbReference>
<dbReference type="AlphaFoldDB" id="A0A9X4H045"/>
<evidence type="ECO:0000313" key="2">
    <source>
        <dbReference type="EMBL" id="MDF9406900.1"/>
    </source>
</evidence>
<keyword evidence="1" id="KW-1133">Transmembrane helix</keyword>
<dbReference type="EMBL" id="JAKOAV010000001">
    <property type="protein sequence ID" value="MDF9406900.1"/>
    <property type="molecule type" value="Genomic_DNA"/>
</dbReference>
<name>A0A9X4H045_9FIRM</name>
<feature type="transmembrane region" description="Helical" evidence="1">
    <location>
        <begin position="12"/>
        <end position="42"/>
    </location>
</feature>
<organism evidence="2 3">
    <name type="scientific">Pelotomaculum isophthalicicum JI</name>
    <dbReference type="NCBI Taxonomy" id="947010"/>
    <lineage>
        <taxon>Bacteria</taxon>
        <taxon>Bacillati</taxon>
        <taxon>Bacillota</taxon>
        <taxon>Clostridia</taxon>
        <taxon>Eubacteriales</taxon>
        <taxon>Desulfotomaculaceae</taxon>
        <taxon>Pelotomaculum</taxon>
    </lineage>
</organism>
<gene>
    <name evidence="2" type="ORF">L7E55_00750</name>
</gene>
<keyword evidence="1" id="KW-0472">Membrane</keyword>
<evidence type="ECO:0000313" key="3">
    <source>
        <dbReference type="Proteomes" id="UP001154312"/>
    </source>
</evidence>
<keyword evidence="3" id="KW-1185">Reference proteome</keyword>
<accession>A0A9X4H045</accession>
<protein>
    <submittedName>
        <fullName evidence="2">Uncharacterized protein</fullName>
    </submittedName>
</protein>
<reference evidence="2" key="1">
    <citation type="submission" date="2022-02" db="EMBL/GenBank/DDBJ databases">
        <authorList>
            <person name="Leng L."/>
        </authorList>
    </citation>
    <scope>NUCLEOTIDE SEQUENCE</scope>
    <source>
        <strain evidence="2">JI</strain>
    </source>
</reference>
<sequence length="75" mass="8946">MRYIKTFYPKVLYFILPFITIFILIKYNTPMLAAGVALYLMMGFDDSSNKFLSRFSEKEYTVNITDWMKKEVSHN</sequence>
<evidence type="ECO:0000256" key="1">
    <source>
        <dbReference type="SAM" id="Phobius"/>
    </source>
</evidence>